<dbReference type="SUPFAM" id="SSF103247">
    <property type="entry name" value="TT1751-like"/>
    <property type="match status" value="1"/>
</dbReference>
<evidence type="ECO:0000313" key="3">
    <source>
        <dbReference type="Proteomes" id="UP000500767"/>
    </source>
</evidence>
<reference evidence="2 3" key="1">
    <citation type="journal article" date="2014" name="World J. Microbiol. Biotechnol.">
        <title>Biodiversity and physiological characteristics of Antarctic and Arctic lichens-associated bacteria.</title>
        <authorList>
            <person name="Lee Y.M."/>
            <person name="Kim E.H."/>
            <person name="Lee H.K."/>
            <person name="Hong S.G."/>
        </authorList>
    </citation>
    <scope>NUCLEOTIDE SEQUENCE [LARGE SCALE GENOMIC DNA]</scope>
    <source>
        <strain evidence="2 3">PAMC 26569</strain>
    </source>
</reference>
<dbReference type="Gene3D" id="3.30.310.70">
    <property type="entry name" value="TT1751-like domain"/>
    <property type="match status" value="1"/>
</dbReference>
<evidence type="ECO:0000259" key="1">
    <source>
        <dbReference type="Pfam" id="PF03625"/>
    </source>
</evidence>
<dbReference type="Pfam" id="PF03625">
    <property type="entry name" value="DUF302"/>
    <property type="match status" value="1"/>
</dbReference>
<dbReference type="CDD" id="cd14797">
    <property type="entry name" value="DUF302"/>
    <property type="match status" value="1"/>
</dbReference>
<feature type="domain" description="DUF302" evidence="1">
    <location>
        <begin position="51"/>
        <end position="113"/>
    </location>
</feature>
<dbReference type="PANTHER" id="PTHR38342">
    <property type="entry name" value="SLR5037 PROTEIN"/>
    <property type="match status" value="1"/>
</dbReference>
<sequence length="152" mass="16473">MSAEAPIHYGQPGGMTGAFQCSKSSDLTFTDIIASLRREVEAAGLRMLHEIDPQKVLQRGGHAIGAARQILFFHPDLMVRLLTADASALLEAPLKLAVIELPDSRITIRWIDPAVAFARYDNQALTILGQELAVLCEHIVSESLAPRFGALG</sequence>
<dbReference type="RefSeq" id="WP_171837696.1">
    <property type="nucleotide sequence ID" value="NZ_CP053708.1"/>
</dbReference>
<dbReference type="PANTHER" id="PTHR38342:SF2">
    <property type="entry name" value="INNER MEMBRANE OR EXPORTED"/>
    <property type="match status" value="1"/>
</dbReference>
<dbReference type="Proteomes" id="UP000500767">
    <property type="component" value="Chromosome"/>
</dbReference>
<evidence type="ECO:0000313" key="2">
    <source>
        <dbReference type="EMBL" id="QKE89274.1"/>
    </source>
</evidence>
<proteinExistence type="predicted"/>
<dbReference type="KEGG" id="lck:HN018_03800"/>
<organism evidence="2 3">
    <name type="scientific">Lichenicola cladoniae</name>
    <dbReference type="NCBI Taxonomy" id="1484109"/>
    <lineage>
        <taxon>Bacteria</taxon>
        <taxon>Pseudomonadati</taxon>
        <taxon>Pseudomonadota</taxon>
        <taxon>Alphaproteobacteria</taxon>
        <taxon>Acetobacterales</taxon>
        <taxon>Acetobacteraceae</taxon>
        <taxon>Lichenicola</taxon>
    </lineage>
</organism>
<keyword evidence="3" id="KW-1185">Reference proteome</keyword>
<dbReference type="InterPro" id="IPR005180">
    <property type="entry name" value="DUF302"/>
</dbReference>
<gene>
    <name evidence="2" type="ORF">HN018_03800</name>
</gene>
<dbReference type="EMBL" id="CP053708">
    <property type="protein sequence ID" value="QKE89274.1"/>
    <property type="molecule type" value="Genomic_DNA"/>
</dbReference>
<dbReference type="AlphaFoldDB" id="A0A6M8HLP1"/>
<dbReference type="InterPro" id="IPR035923">
    <property type="entry name" value="TT1751-like_sf"/>
</dbReference>
<accession>A0A6M8HLP1</accession>
<protein>
    <submittedName>
        <fullName evidence="2">DUF302 domain-containing protein</fullName>
    </submittedName>
</protein>
<name>A0A6M8HLP1_9PROT</name>